<sequence length="58" mass="6676">MTKSTEKYHQRLLELRLDIEKVQAYVLTCTSRPSGHPPAMLPTTGQHLQREIESARNN</sequence>
<evidence type="ECO:0000256" key="1">
    <source>
        <dbReference type="SAM" id="MobiDB-lite"/>
    </source>
</evidence>
<keyword evidence="3" id="KW-1185">Reference proteome</keyword>
<feature type="compositionally biased region" description="Basic and acidic residues" evidence="1">
    <location>
        <begin position="48"/>
        <end position="58"/>
    </location>
</feature>
<evidence type="ECO:0000313" key="2">
    <source>
        <dbReference type="EMBL" id="UFP93867.1"/>
    </source>
</evidence>
<accession>A0ABY3PJX4</accession>
<protein>
    <submittedName>
        <fullName evidence="2">Uncharacterized protein</fullName>
    </submittedName>
</protein>
<name>A0ABY3PJX4_9CYAN</name>
<dbReference type="RefSeq" id="WP_230840924.1">
    <property type="nucleotide sequence ID" value="NZ_CP063845.1"/>
</dbReference>
<dbReference type="EMBL" id="CP063845">
    <property type="protein sequence ID" value="UFP93867.1"/>
    <property type="molecule type" value="Genomic_DNA"/>
</dbReference>
<evidence type="ECO:0000313" key="3">
    <source>
        <dbReference type="Proteomes" id="UP001054846"/>
    </source>
</evidence>
<reference evidence="2 3" key="1">
    <citation type="journal article" date="2021" name="Genome Biol. Evol.">
        <title>Complete Genome Sequencing of a Novel Gloeobacter Species from a Waterfall Cave in Mexico.</title>
        <authorList>
            <person name="Saw J.H."/>
            <person name="Cardona T."/>
            <person name="Montejano G."/>
        </authorList>
    </citation>
    <scope>NUCLEOTIDE SEQUENCE [LARGE SCALE GENOMIC DNA]</scope>
    <source>
        <strain evidence="2">MG652769</strain>
    </source>
</reference>
<organism evidence="2 3">
    <name type="scientific">Gloeobacter morelensis MG652769</name>
    <dbReference type="NCBI Taxonomy" id="2781736"/>
    <lineage>
        <taxon>Bacteria</taxon>
        <taxon>Bacillati</taxon>
        <taxon>Cyanobacteriota</taxon>
        <taxon>Cyanophyceae</taxon>
        <taxon>Gloeobacterales</taxon>
        <taxon>Gloeobacteraceae</taxon>
        <taxon>Gloeobacter</taxon>
        <taxon>Gloeobacter morelensis</taxon>
    </lineage>
</organism>
<gene>
    <name evidence="2" type="ORF">ISF26_19155</name>
</gene>
<feature type="region of interest" description="Disordered" evidence="1">
    <location>
        <begin position="31"/>
        <end position="58"/>
    </location>
</feature>
<proteinExistence type="predicted"/>
<dbReference type="Proteomes" id="UP001054846">
    <property type="component" value="Chromosome"/>
</dbReference>